<dbReference type="Pfam" id="PF11136">
    <property type="entry name" value="DUF2889"/>
    <property type="match status" value="1"/>
</dbReference>
<keyword evidence="2" id="KW-1185">Reference proteome</keyword>
<proteinExistence type="predicted"/>
<gene>
    <name evidence="1" type="ORF">ACFO3A_00420</name>
</gene>
<evidence type="ECO:0000313" key="2">
    <source>
        <dbReference type="Proteomes" id="UP001595967"/>
    </source>
</evidence>
<comment type="caution">
    <text evidence="1">The sequence shown here is derived from an EMBL/GenBank/DDBJ whole genome shotgun (WGS) entry which is preliminary data.</text>
</comment>
<accession>A0ABV9GVE4</accession>
<sequence length="195" mass="21445">MPLSAPTIDRQPRHIRSVRYQSFERSDGLWDVEGELIDTKAIDVPRMRGGVHPAGVPIHHMHIRVTVDTRLIVHAIEAVMDAHPLGNCPAALDAMQRMVGCCMAKGWRKAIDQNLGQVAGCTHMRELLMNMATATFQSITSAFATGQDTPPAFLGQCKGWDFNGPGVAEYFPKFIGYLRPEPPARKPAPHSVAHS</sequence>
<organism evidence="1 2">
    <name type="scientific">Comamonas nitrativorans</name>
    <dbReference type="NCBI Taxonomy" id="108437"/>
    <lineage>
        <taxon>Bacteria</taxon>
        <taxon>Pseudomonadati</taxon>
        <taxon>Pseudomonadota</taxon>
        <taxon>Betaproteobacteria</taxon>
        <taxon>Burkholderiales</taxon>
        <taxon>Comamonadaceae</taxon>
        <taxon>Comamonas</taxon>
    </lineage>
</organism>
<reference evidence="2" key="1">
    <citation type="journal article" date="2019" name="Int. J. Syst. Evol. Microbiol.">
        <title>The Global Catalogue of Microorganisms (GCM) 10K type strain sequencing project: providing services to taxonomists for standard genome sequencing and annotation.</title>
        <authorList>
            <consortium name="The Broad Institute Genomics Platform"/>
            <consortium name="The Broad Institute Genome Sequencing Center for Infectious Disease"/>
            <person name="Wu L."/>
            <person name="Ma J."/>
        </authorList>
    </citation>
    <scope>NUCLEOTIDE SEQUENCE [LARGE SCALE GENOMIC DNA]</scope>
    <source>
        <strain evidence="2">JCM 11650</strain>
    </source>
</reference>
<name>A0ABV9GVE4_9BURK</name>
<evidence type="ECO:0000313" key="1">
    <source>
        <dbReference type="EMBL" id="MFC4620680.1"/>
    </source>
</evidence>
<dbReference type="InterPro" id="IPR021312">
    <property type="entry name" value="DUF2889"/>
</dbReference>
<dbReference type="EMBL" id="JBHSEW010000001">
    <property type="protein sequence ID" value="MFC4620680.1"/>
    <property type="molecule type" value="Genomic_DNA"/>
</dbReference>
<dbReference type="Proteomes" id="UP001595967">
    <property type="component" value="Unassembled WGS sequence"/>
</dbReference>
<protein>
    <submittedName>
        <fullName evidence="1">DUF2889 domain-containing protein</fullName>
    </submittedName>
</protein>
<dbReference type="RefSeq" id="WP_377722965.1">
    <property type="nucleotide sequence ID" value="NZ_JBHSEW010000001.1"/>
</dbReference>